<keyword evidence="2" id="KW-1185">Reference proteome</keyword>
<sequence>MGEVQLRQTFGTEKGSLPMRLGWEKFTKEDIVERNKEKGKVKTKLGFFVAIKEGLNYPENQPSFGADQALSSNLELTQATQSSSSVIFFFS</sequence>
<accession>A0A314UXM7</accession>
<proteinExistence type="predicted"/>
<reference evidence="1 2" key="1">
    <citation type="submission" date="2018-02" db="EMBL/GenBank/DDBJ databases">
        <title>Draft genome of wild Prunus yedoensis var. nudiflora.</title>
        <authorList>
            <person name="Baek S."/>
            <person name="Kim J.-H."/>
            <person name="Choi K."/>
            <person name="Kim G.-B."/>
            <person name="Cho A."/>
            <person name="Jang H."/>
            <person name="Shin C.-H."/>
            <person name="Yu H.-J."/>
            <person name="Mun J.-H."/>
        </authorList>
    </citation>
    <scope>NUCLEOTIDE SEQUENCE [LARGE SCALE GENOMIC DNA]</scope>
    <source>
        <strain evidence="2">cv. Jeju island</strain>
        <tissue evidence="1">Leaf</tissue>
    </source>
</reference>
<dbReference type="EMBL" id="PJQY01002937">
    <property type="protein sequence ID" value="PQM41596.1"/>
    <property type="molecule type" value="Genomic_DNA"/>
</dbReference>
<gene>
    <name evidence="1" type="ORF">Pyn_12953</name>
</gene>
<evidence type="ECO:0000313" key="1">
    <source>
        <dbReference type="EMBL" id="PQM41596.1"/>
    </source>
</evidence>
<name>A0A314UXM7_PRUYE</name>
<organism evidence="1 2">
    <name type="scientific">Prunus yedoensis var. nudiflora</name>
    <dbReference type="NCBI Taxonomy" id="2094558"/>
    <lineage>
        <taxon>Eukaryota</taxon>
        <taxon>Viridiplantae</taxon>
        <taxon>Streptophyta</taxon>
        <taxon>Embryophyta</taxon>
        <taxon>Tracheophyta</taxon>
        <taxon>Spermatophyta</taxon>
        <taxon>Magnoliopsida</taxon>
        <taxon>eudicotyledons</taxon>
        <taxon>Gunneridae</taxon>
        <taxon>Pentapetalae</taxon>
        <taxon>rosids</taxon>
        <taxon>fabids</taxon>
        <taxon>Rosales</taxon>
        <taxon>Rosaceae</taxon>
        <taxon>Amygdaloideae</taxon>
        <taxon>Amygdaleae</taxon>
        <taxon>Prunus</taxon>
    </lineage>
</organism>
<dbReference type="Proteomes" id="UP000250321">
    <property type="component" value="Unassembled WGS sequence"/>
</dbReference>
<comment type="caution">
    <text evidence="1">The sequence shown here is derived from an EMBL/GenBank/DDBJ whole genome shotgun (WGS) entry which is preliminary data.</text>
</comment>
<protein>
    <submittedName>
        <fullName evidence="1">Uncharacterized protein</fullName>
    </submittedName>
</protein>
<dbReference type="AlphaFoldDB" id="A0A314UXM7"/>
<evidence type="ECO:0000313" key="2">
    <source>
        <dbReference type="Proteomes" id="UP000250321"/>
    </source>
</evidence>